<comment type="caution">
    <text evidence="2">The sequence shown here is derived from an EMBL/GenBank/DDBJ whole genome shotgun (WGS) entry which is preliminary data.</text>
</comment>
<accession>A0A7Y9I9H4</accession>
<sequence length="207" mass="21958">MSQDHTHQNLLAAPGAGPAPTELPADPAVALIAERGRERFMEIVAAHPASSLCWALLAEGSLRIGSREGDVAAYAYARTGYHRGLDALRRAGWKGAGPIPWEHVPNRGFLRALWALAQAARRIGEAEEYERCAQFLRDSSETAYTELALPSAAKPEPVTPEPVTPEPVTPEPVTPEPVTPEPVTPGPVAPESVPLVSRSEAPAADAG</sequence>
<feature type="region of interest" description="Disordered" evidence="1">
    <location>
        <begin position="1"/>
        <end position="22"/>
    </location>
</feature>
<evidence type="ECO:0000313" key="3">
    <source>
        <dbReference type="Proteomes" id="UP000569914"/>
    </source>
</evidence>
<evidence type="ECO:0000313" key="2">
    <source>
        <dbReference type="EMBL" id="NYE72806.1"/>
    </source>
</evidence>
<keyword evidence="3" id="KW-1185">Reference proteome</keyword>
<evidence type="ECO:0000256" key="1">
    <source>
        <dbReference type="SAM" id="MobiDB-lite"/>
    </source>
</evidence>
<dbReference type="AlphaFoldDB" id="A0A7Y9I9H4"/>
<dbReference type="Pfam" id="PF11349">
    <property type="entry name" value="DUF3151"/>
    <property type="match status" value="1"/>
</dbReference>
<dbReference type="Proteomes" id="UP000569914">
    <property type="component" value="Unassembled WGS sequence"/>
</dbReference>
<dbReference type="EMBL" id="JACCBU010000001">
    <property type="protein sequence ID" value="NYE72806.1"/>
    <property type="molecule type" value="Genomic_DNA"/>
</dbReference>
<feature type="region of interest" description="Disordered" evidence="1">
    <location>
        <begin position="150"/>
        <end position="207"/>
    </location>
</feature>
<proteinExistence type="predicted"/>
<organism evidence="2 3">
    <name type="scientific">Microlunatus parietis</name>
    <dbReference type="NCBI Taxonomy" id="682979"/>
    <lineage>
        <taxon>Bacteria</taxon>
        <taxon>Bacillati</taxon>
        <taxon>Actinomycetota</taxon>
        <taxon>Actinomycetes</taxon>
        <taxon>Propionibacteriales</taxon>
        <taxon>Propionibacteriaceae</taxon>
        <taxon>Microlunatus</taxon>
    </lineage>
</organism>
<dbReference type="RefSeq" id="WP_218871495.1">
    <property type="nucleotide sequence ID" value="NZ_JACCBU010000001.1"/>
</dbReference>
<protein>
    <recommendedName>
        <fullName evidence="4">DUF3151 domain-containing protein</fullName>
    </recommendedName>
</protein>
<gene>
    <name evidence="2" type="ORF">BKA15_004135</name>
</gene>
<feature type="compositionally biased region" description="Pro residues" evidence="1">
    <location>
        <begin position="157"/>
        <end position="188"/>
    </location>
</feature>
<reference evidence="2 3" key="1">
    <citation type="submission" date="2020-07" db="EMBL/GenBank/DDBJ databases">
        <title>Sequencing the genomes of 1000 actinobacteria strains.</title>
        <authorList>
            <person name="Klenk H.-P."/>
        </authorList>
    </citation>
    <scope>NUCLEOTIDE SEQUENCE [LARGE SCALE GENOMIC DNA]</scope>
    <source>
        <strain evidence="2 3">DSM 22083</strain>
    </source>
</reference>
<dbReference type="InterPro" id="IPR014487">
    <property type="entry name" value="DUF3151"/>
</dbReference>
<evidence type="ECO:0008006" key="4">
    <source>
        <dbReference type="Google" id="ProtNLM"/>
    </source>
</evidence>
<feature type="compositionally biased region" description="Low complexity" evidence="1">
    <location>
        <begin position="10"/>
        <end position="22"/>
    </location>
</feature>
<name>A0A7Y9I9H4_9ACTN</name>